<feature type="compositionally biased region" description="Low complexity" evidence="2">
    <location>
        <begin position="7"/>
        <end position="19"/>
    </location>
</feature>
<feature type="compositionally biased region" description="Acidic residues" evidence="2">
    <location>
        <begin position="118"/>
        <end position="129"/>
    </location>
</feature>
<name>A0AAN6GMM7_9BASI</name>
<feature type="compositionally biased region" description="Gly residues" evidence="2">
    <location>
        <begin position="437"/>
        <end position="446"/>
    </location>
</feature>
<keyword evidence="4" id="KW-1185">Reference proteome</keyword>
<feature type="compositionally biased region" description="Low complexity" evidence="2">
    <location>
        <begin position="287"/>
        <end position="303"/>
    </location>
</feature>
<feature type="region of interest" description="Disordered" evidence="2">
    <location>
        <begin position="580"/>
        <end position="642"/>
    </location>
</feature>
<feature type="region of interest" description="Disordered" evidence="2">
    <location>
        <begin position="432"/>
        <end position="551"/>
    </location>
</feature>
<feature type="compositionally biased region" description="Low complexity" evidence="2">
    <location>
        <begin position="588"/>
        <end position="605"/>
    </location>
</feature>
<feature type="compositionally biased region" description="Polar residues" evidence="2">
    <location>
        <begin position="85"/>
        <end position="98"/>
    </location>
</feature>
<feature type="compositionally biased region" description="Polar residues" evidence="2">
    <location>
        <begin position="133"/>
        <end position="142"/>
    </location>
</feature>
<feature type="region of interest" description="Disordered" evidence="2">
    <location>
        <begin position="1"/>
        <end position="142"/>
    </location>
</feature>
<evidence type="ECO:0000313" key="3">
    <source>
        <dbReference type="EMBL" id="KAK0549067.1"/>
    </source>
</evidence>
<sequence>MNSIKRPTVTSARSSTSPSTLPPTPSKAGISTRSSPRKASGEAAASEHVQPAMTSPIAARTRGKNHRPSLSTASTTRLQLPRSINAASGSLQVPTTASPARPSSALGKRRTAERQDSEDSDEFFEDAQDDSNASKTSEFGVNTTTQPKMTTRAATAGGVAARRGNRLPGPAAAASRIRRLSTASISTTSRLARPSSSPTTVGSFLHMLRSHSPIKAAVAARPALAQSGGAGPSLDARTIQKSGLRPPGSGASSDAMVEVSSGSLPRPRKLSRPSTSLADSSLARAGPTTTTLPSASSSTLPKPRMGSAAALLAPGTKRQSLQMPSSASHVPPDSFAKNVRSTSLQQAHAPAQSSSISGSAPTGNTSTAATAAPAPAGPLPPSTSTFRFAFPSAARTVSNAAAHPQGSTPLRPGAGAPPAAVVHPAVASLRPHSLSTAGGGGGGGLTASGSGKLSKILLPTPDARERGKKRLSGMSLGSNTSMSNSSAILNASVGSSSSQSTAVTTAPYDEDKENRQGKNEDRGGRGGYEGKKRARGSKAGEESASTEAPNEVQVLEQLRALAQQSGLSLEHLRKLIDTSPENSHRLPASASSSSMNTSSAAASTSQMLLPSAHLHRGQSTPAVRNATSSRIGATAGSRNVGGKSANAAAAAFSPGNDSLRLDGGGMSPGVNVLEGEETIDLVNLSLSPPGSIGSPLAADDSILVTLKGGAGNQSLLGAGMDALMASTSAGAAAGFGSRRQSGQARASGGARADDVRSDGAESDVDMESPLMAIAALHGSSDPSSSESARLIGASDVKLVAGPLLPRVRQRSETRQSLGLEHALGPMLEGEEEDALGLLMMPGSSPTASTTYTDARETVRTHKSSSDSTGTARGGAEPTPAPSQPPQQQAGRDRELSHSAEQAARVASLEAELAQAHLEAERLRDLHRLKLVEYEEALEEANRRRDTERGEVRETGDGALAAQGDEGSKEGETALEASSATGTEVRKLQARIETLRAEQARGRRLYESELAGLEGACAAANQRAIHAEAERAREVAQASERARLDEEARHALSEEAERAMMALVEEREAAKAEEAQLRARLEQLQEERSRADAAREGQLAEAEEALASAQAEMEELGHQVAEMMVDSGEAAKREAGLKRELVAQERVVEEAWSSRRLVLGQTAALAWGDLADYGRNELLLLDGKADMCHFLLAQLDLWDGMLQKCYPSGSEPQISPSAISTAILKAA</sequence>
<feature type="compositionally biased region" description="Low complexity" evidence="2">
    <location>
        <begin position="357"/>
        <end position="374"/>
    </location>
</feature>
<feature type="compositionally biased region" description="Basic and acidic residues" evidence="2">
    <location>
        <begin position="939"/>
        <end position="955"/>
    </location>
</feature>
<dbReference type="Proteomes" id="UP001176517">
    <property type="component" value="Unassembled WGS sequence"/>
</dbReference>
<evidence type="ECO:0000256" key="2">
    <source>
        <dbReference type="SAM" id="MobiDB-lite"/>
    </source>
</evidence>
<feature type="compositionally biased region" description="Polar residues" evidence="2">
    <location>
        <begin position="339"/>
        <end position="356"/>
    </location>
</feature>
<feature type="region of interest" description="Disordered" evidence="2">
    <location>
        <begin position="156"/>
        <end position="175"/>
    </location>
</feature>
<feature type="compositionally biased region" description="Polar residues" evidence="2">
    <location>
        <begin position="843"/>
        <end position="852"/>
    </location>
</feature>
<reference evidence="3" key="1">
    <citation type="journal article" date="2023" name="PhytoFront">
        <title>Draft Genome Resources of Seven Strains of Tilletia horrida, Causal Agent of Kernel Smut of Rice.</title>
        <authorList>
            <person name="Khanal S."/>
            <person name="Antony Babu S."/>
            <person name="Zhou X.G."/>
        </authorList>
    </citation>
    <scope>NUCLEOTIDE SEQUENCE</scope>
    <source>
        <strain evidence="3">TX6</strain>
    </source>
</reference>
<feature type="region of interest" description="Disordered" evidence="2">
    <location>
        <begin position="937"/>
        <end position="984"/>
    </location>
</feature>
<feature type="region of interest" description="Disordered" evidence="2">
    <location>
        <begin position="734"/>
        <end position="763"/>
    </location>
</feature>
<accession>A0AAN6GMM7</accession>
<feature type="compositionally biased region" description="Polar residues" evidence="2">
    <location>
        <begin position="317"/>
        <end position="328"/>
    </location>
</feature>
<protein>
    <submittedName>
        <fullName evidence="3">Uncharacterized protein</fullName>
    </submittedName>
</protein>
<feature type="compositionally biased region" description="Basic and acidic residues" evidence="2">
    <location>
        <begin position="512"/>
        <end position="531"/>
    </location>
</feature>
<feature type="coiled-coil region" evidence="1">
    <location>
        <begin position="1052"/>
        <end position="1125"/>
    </location>
</feature>
<feature type="compositionally biased region" description="Low complexity" evidence="2">
    <location>
        <begin position="472"/>
        <end position="506"/>
    </location>
</feature>
<evidence type="ECO:0000256" key="1">
    <source>
        <dbReference type="SAM" id="Coils"/>
    </source>
</evidence>
<dbReference type="AlphaFoldDB" id="A0AAN6GMM7"/>
<feature type="region of interest" description="Disordered" evidence="2">
    <location>
        <begin position="838"/>
        <end position="903"/>
    </location>
</feature>
<gene>
    <name evidence="3" type="ORF">OC846_004224</name>
</gene>
<dbReference type="EMBL" id="JAPDMZ010000121">
    <property type="protein sequence ID" value="KAK0549067.1"/>
    <property type="molecule type" value="Genomic_DNA"/>
</dbReference>
<evidence type="ECO:0000313" key="4">
    <source>
        <dbReference type="Proteomes" id="UP001176517"/>
    </source>
</evidence>
<keyword evidence="1" id="KW-0175">Coiled coil</keyword>
<feature type="compositionally biased region" description="Polar residues" evidence="2">
    <location>
        <begin position="617"/>
        <end position="631"/>
    </location>
</feature>
<proteinExistence type="predicted"/>
<comment type="caution">
    <text evidence="3">The sequence shown here is derived from an EMBL/GenBank/DDBJ whole genome shotgun (WGS) entry which is preliminary data.</text>
</comment>
<feature type="compositionally biased region" description="Low complexity" evidence="2">
    <location>
        <begin position="734"/>
        <end position="750"/>
    </location>
</feature>
<organism evidence="3 4">
    <name type="scientific">Tilletia horrida</name>
    <dbReference type="NCBI Taxonomy" id="155126"/>
    <lineage>
        <taxon>Eukaryota</taxon>
        <taxon>Fungi</taxon>
        <taxon>Dikarya</taxon>
        <taxon>Basidiomycota</taxon>
        <taxon>Ustilaginomycotina</taxon>
        <taxon>Exobasidiomycetes</taxon>
        <taxon>Tilletiales</taxon>
        <taxon>Tilletiaceae</taxon>
        <taxon>Tilletia</taxon>
    </lineage>
</organism>
<feature type="region of interest" description="Disordered" evidence="2">
    <location>
        <begin position="225"/>
        <end position="419"/>
    </location>
</feature>
<feature type="compositionally biased region" description="Polar residues" evidence="2">
    <location>
        <begin position="68"/>
        <end position="78"/>
    </location>
</feature>